<evidence type="ECO:0000313" key="2">
    <source>
        <dbReference type="Proteomes" id="UP001158576"/>
    </source>
</evidence>
<keyword evidence="2" id="KW-1185">Reference proteome</keyword>
<sequence length="140" mass="16567">MAELTLTEIYQEPNTFIRLEGGRIRALWSYKSTSIEDDELPRALRHLDWLKKVAKEARRDLSHLVDDVHGWIKFTIPFNTDPIVLVERIRARQETIDELHRRIALVRKTCEIYEKAIIKQESTIYCYIRSIDTLEEGEIV</sequence>
<name>A0ABN7SAG2_OIKDI</name>
<evidence type="ECO:0000313" key="1">
    <source>
        <dbReference type="EMBL" id="CAG5096478.1"/>
    </source>
</evidence>
<dbReference type="EMBL" id="OU015569">
    <property type="protein sequence ID" value="CAG5096478.1"/>
    <property type="molecule type" value="Genomic_DNA"/>
</dbReference>
<dbReference type="Proteomes" id="UP001158576">
    <property type="component" value="Chromosome XSR"/>
</dbReference>
<proteinExistence type="predicted"/>
<protein>
    <submittedName>
        <fullName evidence="1">Oidioi.mRNA.OKI2018_I69.XSR.g14636.t1.cds</fullName>
    </submittedName>
</protein>
<accession>A0ABN7SAG2</accession>
<gene>
    <name evidence="1" type="ORF">OKIOD_LOCUS6194</name>
</gene>
<organism evidence="1 2">
    <name type="scientific">Oikopleura dioica</name>
    <name type="common">Tunicate</name>
    <dbReference type="NCBI Taxonomy" id="34765"/>
    <lineage>
        <taxon>Eukaryota</taxon>
        <taxon>Metazoa</taxon>
        <taxon>Chordata</taxon>
        <taxon>Tunicata</taxon>
        <taxon>Appendicularia</taxon>
        <taxon>Copelata</taxon>
        <taxon>Oikopleuridae</taxon>
        <taxon>Oikopleura</taxon>
    </lineage>
</organism>
<reference evidence="1 2" key="1">
    <citation type="submission" date="2021-04" db="EMBL/GenBank/DDBJ databases">
        <authorList>
            <person name="Bliznina A."/>
        </authorList>
    </citation>
    <scope>NUCLEOTIDE SEQUENCE [LARGE SCALE GENOMIC DNA]</scope>
</reference>